<dbReference type="EMBL" id="BORT01000019">
    <property type="protein sequence ID" value="GIO49113.1"/>
    <property type="molecule type" value="Genomic_DNA"/>
</dbReference>
<dbReference type="AlphaFoldDB" id="A0A919YGX9"/>
<keyword evidence="2" id="KW-1185">Reference proteome</keyword>
<dbReference type="Proteomes" id="UP000682811">
    <property type="component" value="Unassembled WGS sequence"/>
</dbReference>
<evidence type="ECO:0000313" key="2">
    <source>
        <dbReference type="Proteomes" id="UP000682811"/>
    </source>
</evidence>
<proteinExistence type="predicted"/>
<name>A0A919YGX9_9BACL</name>
<organism evidence="1 2">
    <name type="scientific">Paenibacillus azoreducens</name>
    <dbReference type="NCBI Taxonomy" id="116718"/>
    <lineage>
        <taxon>Bacteria</taxon>
        <taxon>Bacillati</taxon>
        <taxon>Bacillota</taxon>
        <taxon>Bacilli</taxon>
        <taxon>Bacillales</taxon>
        <taxon>Paenibacillaceae</taxon>
        <taxon>Paenibacillus</taxon>
    </lineage>
</organism>
<evidence type="ECO:0000313" key="1">
    <source>
        <dbReference type="EMBL" id="GIO49113.1"/>
    </source>
</evidence>
<gene>
    <name evidence="1" type="ORF">J34TS1_38780</name>
</gene>
<accession>A0A919YGX9</accession>
<sequence length="240" mass="28266">MNTVIVRKAEDLAPWEPAWKQLIDHLENAEIFDTWEWLDSYLSHMFNEEHELFIVIITDREQCVAIAPMCIARQKIKWTRVRSLQFIVSGTGETGSFFLHRQYSQVKLLKEIAKTLKEHQQEWDWIDLYNLHSLHPVMGLIREVFGGSFDVFAEPKSVMPYLDMASFHQDQLASGRIKAIQRKERKLSREHNVKLEVHVPVDGRIWESFLRCTKYGGRTACSKTGWRLIFTGRSYRSLRQ</sequence>
<protein>
    <submittedName>
        <fullName evidence="1">Uncharacterized protein</fullName>
    </submittedName>
</protein>
<reference evidence="1 2" key="1">
    <citation type="submission" date="2021-03" db="EMBL/GenBank/DDBJ databases">
        <title>Antimicrobial resistance genes in bacteria isolated from Japanese honey, and their potential for conferring macrolide and lincosamide resistance in the American foulbrood pathogen Paenibacillus larvae.</title>
        <authorList>
            <person name="Okamoto M."/>
            <person name="Kumagai M."/>
            <person name="Kanamori H."/>
            <person name="Takamatsu D."/>
        </authorList>
    </citation>
    <scope>NUCLEOTIDE SEQUENCE [LARGE SCALE GENOMIC DNA]</scope>
    <source>
        <strain evidence="1 2">J34TS1</strain>
    </source>
</reference>
<comment type="caution">
    <text evidence="1">The sequence shown here is derived from an EMBL/GenBank/DDBJ whole genome shotgun (WGS) entry which is preliminary data.</text>
</comment>
<dbReference type="RefSeq" id="WP_212979675.1">
    <property type="nucleotide sequence ID" value="NZ_AP025343.1"/>
</dbReference>